<keyword evidence="11" id="KW-1185">Reference proteome</keyword>
<dbReference type="AlphaFoldDB" id="A0A8I1GBQ3"/>
<reference evidence="9 11" key="1">
    <citation type="submission" date="2020-09" db="EMBL/GenBank/DDBJ databases">
        <title>Draft Genomes of Bacterial Isolates from North Pond Shallow Sediments.</title>
        <authorList>
            <person name="Kiel Reese B."/>
            <person name="Mullis M."/>
            <person name="Weisend R.E."/>
        </authorList>
    </citation>
    <scope>NUCLEOTIDE SEQUENCE</scope>
    <source>
        <strain evidence="9">KJE-2</strain>
        <strain evidence="8 11">KJE-3</strain>
    </source>
</reference>
<comment type="subcellular location">
    <subcellularLocation>
        <location evidence="1">Cell membrane</location>
        <topology evidence="1">Multi-pass membrane protein</topology>
    </subcellularLocation>
</comment>
<dbReference type="RefSeq" id="WP_199494734.1">
    <property type="nucleotide sequence ID" value="NZ_CAXAWT010000003.1"/>
</dbReference>
<evidence type="ECO:0000256" key="2">
    <source>
        <dbReference type="ARBA" id="ARBA00022475"/>
    </source>
</evidence>
<evidence type="ECO:0000256" key="5">
    <source>
        <dbReference type="ARBA" id="ARBA00023136"/>
    </source>
</evidence>
<evidence type="ECO:0000259" key="7">
    <source>
        <dbReference type="Pfam" id="PF00482"/>
    </source>
</evidence>
<dbReference type="InterPro" id="IPR042094">
    <property type="entry name" value="T2SS_GspF_sf"/>
</dbReference>
<feature type="transmembrane region" description="Helical" evidence="6">
    <location>
        <begin position="222"/>
        <end position="241"/>
    </location>
</feature>
<feature type="domain" description="Type II secretion system protein GspF" evidence="7">
    <location>
        <begin position="116"/>
        <end position="236"/>
    </location>
</feature>
<evidence type="ECO:0000313" key="10">
    <source>
        <dbReference type="Proteomes" id="UP000621390"/>
    </source>
</evidence>
<name>A0A8I1GBQ3_9GAMM</name>
<sequence length="283" mass="32727">MFTLTLVLLIIISGLCWIWVLSHLTPKRYQKIEEELAGSAVRSLEEFFLRLPVKTLLRFYLIVALLFPLLAWVYVDVKWAAITFIFTLLAPPFSYRYFKKRRLLKIEKQLPGMLIALSNQIRSGTSVGSALKSFKGNMTAPLGQEIDELLRQEKMGKPLIDCLEHWQFRLPIFSIKLVVQSLVLGLRSGGQQSELFLRLADNLQQQQHLRERQLTLTSQARMQAKILVLMPVGLYFLLSWIKPEHTALFTESLVGIFMLMTAFFLMSIGGWMVKRIMHPEDER</sequence>
<evidence type="ECO:0000313" key="8">
    <source>
        <dbReference type="EMBL" id="MBJ7267373.1"/>
    </source>
</evidence>
<accession>A0A8I1GBQ3</accession>
<protein>
    <submittedName>
        <fullName evidence="9">Type II secretion system F family protein</fullName>
    </submittedName>
</protein>
<feature type="transmembrane region" description="Helical" evidence="6">
    <location>
        <begin position="253"/>
        <end position="273"/>
    </location>
</feature>
<keyword evidence="5 6" id="KW-0472">Membrane</keyword>
<dbReference type="Proteomes" id="UP000621390">
    <property type="component" value="Unassembled WGS sequence"/>
</dbReference>
<dbReference type="Proteomes" id="UP000655994">
    <property type="component" value="Unassembled WGS sequence"/>
</dbReference>
<dbReference type="GO" id="GO:0005886">
    <property type="term" value="C:plasma membrane"/>
    <property type="evidence" value="ECO:0007669"/>
    <property type="project" value="UniProtKB-SubCell"/>
</dbReference>
<dbReference type="EMBL" id="JAEMOS010000032">
    <property type="protein sequence ID" value="MBJ7267373.1"/>
    <property type="molecule type" value="Genomic_DNA"/>
</dbReference>
<evidence type="ECO:0000313" key="9">
    <source>
        <dbReference type="EMBL" id="MBJ7315118.1"/>
    </source>
</evidence>
<gene>
    <name evidence="8" type="ORF">JHC10_10530</name>
    <name evidence="9" type="ORF">JHC11_03780</name>
</gene>
<feature type="transmembrane region" description="Helical" evidence="6">
    <location>
        <begin position="6"/>
        <end position="24"/>
    </location>
</feature>
<keyword evidence="4 6" id="KW-1133">Transmembrane helix</keyword>
<keyword evidence="3 6" id="KW-0812">Transmembrane</keyword>
<evidence type="ECO:0000313" key="11">
    <source>
        <dbReference type="Proteomes" id="UP000655994"/>
    </source>
</evidence>
<dbReference type="EMBL" id="JAEMOP010000002">
    <property type="protein sequence ID" value="MBJ7315118.1"/>
    <property type="molecule type" value="Genomic_DNA"/>
</dbReference>
<dbReference type="Gene3D" id="1.20.81.30">
    <property type="entry name" value="Type II secretion system (T2SS), domain F"/>
    <property type="match status" value="1"/>
</dbReference>
<dbReference type="InterPro" id="IPR018076">
    <property type="entry name" value="T2SS_GspF_dom"/>
</dbReference>
<proteinExistence type="predicted"/>
<dbReference type="PANTHER" id="PTHR35007">
    <property type="entry name" value="INTEGRAL MEMBRANE PROTEIN-RELATED"/>
    <property type="match status" value="1"/>
</dbReference>
<evidence type="ECO:0000256" key="3">
    <source>
        <dbReference type="ARBA" id="ARBA00022692"/>
    </source>
</evidence>
<keyword evidence="2" id="KW-1003">Cell membrane</keyword>
<dbReference type="Pfam" id="PF00482">
    <property type="entry name" value="T2SSF"/>
    <property type="match status" value="1"/>
</dbReference>
<organism evidence="9 10">
    <name type="scientific">Idiomarina abyssalis</name>
    <dbReference type="NCBI Taxonomy" id="86102"/>
    <lineage>
        <taxon>Bacteria</taxon>
        <taxon>Pseudomonadati</taxon>
        <taxon>Pseudomonadota</taxon>
        <taxon>Gammaproteobacteria</taxon>
        <taxon>Alteromonadales</taxon>
        <taxon>Idiomarinaceae</taxon>
        <taxon>Idiomarina</taxon>
    </lineage>
</organism>
<dbReference type="PANTHER" id="PTHR35007:SF1">
    <property type="entry name" value="PILUS ASSEMBLY PROTEIN"/>
    <property type="match status" value="1"/>
</dbReference>
<evidence type="ECO:0000256" key="1">
    <source>
        <dbReference type="ARBA" id="ARBA00004651"/>
    </source>
</evidence>
<evidence type="ECO:0000256" key="6">
    <source>
        <dbReference type="SAM" id="Phobius"/>
    </source>
</evidence>
<evidence type="ECO:0000256" key="4">
    <source>
        <dbReference type="ARBA" id="ARBA00022989"/>
    </source>
</evidence>
<feature type="transmembrane region" description="Helical" evidence="6">
    <location>
        <begin position="81"/>
        <end position="98"/>
    </location>
</feature>
<comment type="caution">
    <text evidence="9">The sequence shown here is derived from an EMBL/GenBank/DDBJ whole genome shotgun (WGS) entry which is preliminary data.</text>
</comment>
<feature type="transmembrane region" description="Helical" evidence="6">
    <location>
        <begin position="56"/>
        <end position="75"/>
    </location>
</feature>